<accession>A0A0A9FFJ8</accession>
<keyword evidence="1" id="KW-1133">Transmembrane helix</keyword>
<evidence type="ECO:0000313" key="2">
    <source>
        <dbReference type="EMBL" id="JAE09999.1"/>
    </source>
</evidence>
<sequence length="53" mass="6070">MEEKSSAIEQNNKLREELDLLRRDISRQHGGFSLVFVLVVAILGILLGFVMKR</sequence>
<keyword evidence="1" id="KW-0812">Transmembrane</keyword>
<feature type="transmembrane region" description="Helical" evidence="1">
    <location>
        <begin position="30"/>
        <end position="50"/>
    </location>
</feature>
<evidence type="ECO:0000256" key="1">
    <source>
        <dbReference type="SAM" id="Phobius"/>
    </source>
</evidence>
<dbReference type="EMBL" id="GBRH01187897">
    <property type="protein sequence ID" value="JAE09999.1"/>
    <property type="molecule type" value="Transcribed_RNA"/>
</dbReference>
<proteinExistence type="predicted"/>
<keyword evidence="1" id="KW-0472">Membrane</keyword>
<name>A0A0A9FFJ8_ARUDO</name>
<reference evidence="2" key="1">
    <citation type="submission" date="2014-09" db="EMBL/GenBank/DDBJ databases">
        <authorList>
            <person name="Magalhaes I.L.F."/>
            <person name="Oliveira U."/>
            <person name="Santos F.R."/>
            <person name="Vidigal T.H.D.A."/>
            <person name="Brescovit A.D."/>
            <person name="Santos A.J."/>
        </authorList>
    </citation>
    <scope>NUCLEOTIDE SEQUENCE</scope>
    <source>
        <tissue evidence="2">Shoot tissue taken approximately 20 cm above the soil surface</tissue>
    </source>
</reference>
<organism evidence="2">
    <name type="scientific">Arundo donax</name>
    <name type="common">Giant reed</name>
    <name type="synonym">Donax arundinaceus</name>
    <dbReference type="NCBI Taxonomy" id="35708"/>
    <lineage>
        <taxon>Eukaryota</taxon>
        <taxon>Viridiplantae</taxon>
        <taxon>Streptophyta</taxon>
        <taxon>Embryophyta</taxon>
        <taxon>Tracheophyta</taxon>
        <taxon>Spermatophyta</taxon>
        <taxon>Magnoliopsida</taxon>
        <taxon>Liliopsida</taxon>
        <taxon>Poales</taxon>
        <taxon>Poaceae</taxon>
        <taxon>PACMAD clade</taxon>
        <taxon>Arundinoideae</taxon>
        <taxon>Arundineae</taxon>
        <taxon>Arundo</taxon>
    </lineage>
</organism>
<dbReference type="AlphaFoldDB" id="A0A0A9FFJ8"/>
<reference evidence="2" key="2">
    <citation type="journal article" date="2015" name="Data Brief">
        <title>Shoot transcriptome of the giant reed, Arundo donax.</title>
        <authorList>
            <person name="Barrero R.A."/>
            <person name="Guerrero F.D."/>
            <person name="Moolhuijzen P."/>
            <person name="Goolsby J.A."/>
            <person name="Tidwell J."/>
            <person name="Bellgard S.E."/>
            <person name="Bellgard M.I."/>
        </authorList>
    </citation>
    <scope>NUCLEOTIDE SEQUENCE</scope>
    <source>
        <tissue evidence="2">Shoot tissue taken approximately 20 cm above the soil surface</tissue>
    </source>
</reference>
<protein>
    <submittedName>
        <fullName evidence="2">Uncharacterized protein</fullName>
    </submittedName>
</protein>